<dbReference type="SUPFAM" id="SSF49503">
    <property type="entry name" value="Cupredoxins"/>
    <property type="match status" value="3"/>
</dbReference>
<dbReference type="InterPro" id="IPR002355">
    <property type="entry name" value="Cu_oxidase_Cu_BS"/>
</dbReference>
<dbReference type="AlphaFoldDB" id="A0A8J9ZBC7"/>
<dbReference type="GO" id="GO:0005886">
    <property type="term" value="C:plasma membrane"/>
    <property type="evidence" value="ECO:0007669"/>
    <property type="project" value="TreeGrafter"/>
</dbReference>
<dbReference type="EC" id="1.16.3.1" evidence="2"/>
<dbReference type="GO" id="GO:0005507">
    <property type="term" value="F:copper ion binding"/>
    <property type="evidence" value="ECO:0007669"/>
    <property type="project" value="InterPro"/>
</dbReference>
<protein>
    <recommendedName>
        <fullName evidence="2">ferroxidase</fullName>
        <ecNumber evidence="2">1.16.3.1</ecNumber>
    </recommendedName>
</protein>
<dbReference type="FunFam" id="2.60.40.420:FF:000100">
    <property type="entry name" value="Uncharacterized protein"/>
    <property type="match status" value="1"/>
</dbReference>
<keyword evidence="5" id="KW-0186">Copper</keyword>
<feature type="transmembrane region" description="Helical" evidence="7">
    <location>
        <begin position="773"/>
        <end position="799"/>
    </location>
</feature>
<proteinExistence type="inferred from homology"/>
<dbReference type="PANTHER" id="PTHR11709:SF394">
    <property type="entry name" value="FI03373P-RELATED"/>
    <property type="match status" value="1"/>
</dbReference>
<dbReference type="InterPro" id="IPR001117">
    <property type="entry name" value="Cu-oxidase_2nd"/>
</dbReference>
<dbReference type="InterPro" id="IPR008972">
    <property type="entry name" value="Cupredoxin"/>
</dbReference>
<keyword evidence="12" id="KW-1185">Reference proteome</keyword>
<dbReference type="PROSITE" id="PS00080">
    <property type="entry name" value="MULTICOPPER_OXIDASE2"/>
    <property type="match status" value="1"/>
</dbReference>
<keyword evidence="7" id="KW-0472">Membrane</keyword>
<evidence type="ECO:0000256" key="2">
    <source>
        <dbReference type="ARBA" id="ARBA00013107"/>
    </source>
</evidence>
<dbReference type="GO" id="GO:0006826">
    <property type="term" value="P:iron ion transport"/>
    <property type="evidence" value="ECO:0007669"/>
    <property type="project" value="TreeGrafter"/>
</dbReference>
<evidence type="ECO:0000256" key="1">
    <source>
        <dbReference type="ARBA" id="ARBA00010609"/>
    </source>
</evidence>
<dbReference type="Pfam" id="PF07731">
    <property type="entry name" value="Cu-oxidase_2"/>
    <property type="match status" value="1"/>
</dbReference>
<organism evidence="11 12">
    <name type="scientific">Branchiostoma lanceolatum</name>
    <name type="common">Common lancelet</name>
    <name type="synonym">Amphioxus lanceolatum</name>
    <dbReference type="NCBI Taxonomy" id="7740"/>
    <lineage>
        <taxon>Eukaryota</taxon>
        <taxon>Metazoa</taxon>
        <taxon>Chordata</taxon>
        <taxon>Cephalochordata</taxon>
        <taxon>Leptocardii</taxon>
        <taxon>Amphioxiformes</taxon>
        <taxon>Branchiostomatidae</taxon>
        <taxon>Branchiostoma</taxon>
    </lineage>
</organism>
<keyword evidence="7" id="KW-1133">Transmembrane helix</keyword>
<dbReference type="InterPro" id="IPR033138">
    <property type="entry name" value="Cu_oxidase_CS"/>
</dbReference>
<dbReference type="Pfam" id="PF00394">
    <property type="entry name" value="Cu-oxidase"/>
    <property type="match status" value="1"/>
</dbReference>
<sequence length="801" mass="89517">MRYVYSEILKPPSHLHSFVRGIQCVGGRFTLTKHDCCFVEGNQAFIGCIFADFADLLFARLYCYVPQTLASMSMGRAVVLCVLWCTAAATQEAFVNSIPVPYPPRQDLYEFNWTVEHWETMFLYNKQREAGTPVIIDSLTGAYSKRTYNGSTKSCELADMTEEEIGQVTTADGYHRRTTLINKQFPGPTIIVWKGAQVAIHVTNKLIQEGVSIHWHGITQQNTPWMDGVGSVSQCPINPGEGFTYRFIASEGGTHWWHAHLGTFRTDGLYGALIVLEDDNSLEAPLPVFGEEFVMLVHDWQREDSQETYLRVEWEATRFSHGYGDINTCRTRLDQADGTDIGPVHFTSGLINGKGRSYDDNDNAENRFVPLEKFSVVGNKTYRFRVISAAMVFPFRVSVDQHELTLVATDGNMIREQRAESFIINTGERYDFYITTNQPAGNYWIRADTIELHEDGDAVTRQHHTEAILHYEEAPDVEPTSQRKSCTDDNDNCTVVNCPFRQYGDASIECLPVHELRSPVNQSVPIPESADRFEEHFINFHFAGSDKNPGQRSSVNGHRFVPPSSPPQVTGDEGLMPCTDELCGGEKYCDCSYHVTITPGNVVQMVLYNMGSGAGLAGTAHPVHIHGHHFYVLDMGFPEYESNGRYKSQNPDIDCGTSDRCNMKRWLDQAWEGGNKPGLNLLDPPQKDTVIVPVGGYVVVRFTADNPGWWFVHCHIEIHQVEGMAMMIREGTDGQMNPPPPGFPTCGEFDWSSEEFERAKKGYSSFWSHTLSVAAGGGIGAAVGFIVGLALGIICCTLVRP</sequence>
<accession>A0A8J9ZBC7</accession>
<dbReference type="CDD" id="cd13905">
    <property type="entry name" value="CuRO_3_tcLLC2_insect_like"/>
    <property type="match status" value="1"/>
</dbReference>
<evidence type="ECO:0000256" key="3">
    <source>
        <dbReference type="ARBA" id="ARBA00022723"/>
    </source>
</evidence>
<dbReference type="InterPro" id="IPR045087">
    <property type="entry name" value="Cu-oxidase_fam"/>
</dbReference>
<evidence type="ECO:0000256" key="5">
    <source>
        <dbReference type="ARBA" id="ARBA00023008"/>
    </source>
</evidence>
<evidence type="ECO:0000259" key="9">
    <source>
        <dbReference type="Pfam" id="PF07731"/>
    </source>
</evidence>
<evidence type="ECO:0000259" key="10">
    <source>
        <dbReference type="Pfam" id="PF07732"/>
    </source>
</evidence>
<dbReference type="InterPro" id="IPR011707">
    <property type="entry name" value="Cu-oxidase-like_N"/>
</dbReference>
<feature type="domain" description="Plastocyanin-like" evidence="10">
    <location>
        <begin position="167"/>
        <end position="278"/>
    </location>
</feature>
<evidence type="ECO:0000313" key="12">
    <source>
        <dbReference type="Proteomes" id="UP000838412"/>
    </source>
</evidence>
<keyword evidence="3" id="KW-0479">Metal-binding</keyword>
<dbReference type="CDD" id="cd13884">
    <property type="entry name" value="CuRO_2_tcLCC_insect_like"/>
    <property type="match status" value="1"/>
</dbReference>
<dbReference type="PROSITE" id="PS00079">
    <property type="entry name" value="MULTICOPPER_OXIDASE1"/>
    <property type="match status" value="1"/>
</dbReference>
<name>A0A8J9ZBC7_BRALA</name>
<feature type="domain" description="Plastocyanin-like" evidence="9">
    <location>
        <begin position="579"/>
        <end position="731"/>
    </location>
</feature>
<dbReference type="PANTHER" id="PTHR11709">
    <property type="entry name" value="MULTI-COPPER OXIDASE"/>
    <property type="match status" value="1"/>
</dbReference>
<dbReference type="EMBL" id="OV696703">
    <property type="protein sequence ID" value="CAH1250132.1"/>
    <property type="molecule type" value="Genomic_DNA"/>
</dbReference>
<keyword evidence="7" id="KW-0812">Transmembrane</keyword>
<evidence type="ECO:0000256" key="6">
    <source>
        <dbReference type="SAM" id="MobiDB-lite"/>
    </source>
</evidence>
<evidence type="ECO:0000259" key="8">
    <source>
        <dbReference type="Pfam" id="PF00394"/>
    </source>
</evidence>
<dbReference type="Proteomes" id="UP000838412">
    <property type="component" value="Chromosome 18"/>
</dbReference>
<evidence type="ECO:0000256" key="7">
    <source>
        <dbReference type="SAM" id="Phobius"/>
    </source>
</evidence>
<dbReference type="CDD" id="cd13858">
    <property type="entry name" value="CuRO_1_tcLCC2_insect_like"/>
    <property type="match status" value="1"/>
</dbReference>
<dbReference type="OrthoDB" id="2121828at2759"/>
<dbReference type="Gene3D" id="2.60.40.420">
    <property type="entry name" value="Cupredoxins - blue copper proteins"/>
    <property type="match status" value="3"/>
</dbReference>
<evidence type="ECO:0000313" key="11">
    <source>
        <dbReference type="EMBL" id="CAH1250132.1"/>
    </source>
</evidence>
<feature type="domain" description="Plastocyanin-like" evidence="8">
    <location>
        <begin position="339"/>
        <end position="474"/>
    </location>
</feature>
<dbReference type="InterPro" id="IPR011706">
    <property type="entry name" value="Cu-oxidase_C"/>
</dbReference>
<feature type="region of interest" description="Disordered" evidence="6">
    <location>
        <begin position="547"/>
        <end position="573"/>
    </location>
</feature>
<dbReference type="Pfam" id="PF07732">
    <property type="entry name" value="Cu-oxidase_3"/>
    <property type="match status" value="1"/>
</dbReference>
<comment type="similarity">
    <text evidence="1">Belongs to the multicopper oxidase family.</text>
</comment>
<evidence type="ECO:0000256" key="4">
    <source>
        <dbReference type="ARBA" id="ARBA00023002"/>
    </source>
</evidence>
<dbReference type="GO" id="GO:0004322">
    <property type="term" value="F:ferroxidase activity"/>
    <property type="evidence" value="ECO:0007669"/>
    <property type="project" value="UniProtKB-EC"/>
</dbReference>
<reference evidence="11" key="1">
    <citation type="submission" date="2022-01" db="EMBL/GenBank/DDBJ databases">
        <authorList>
            <person name="Braso-Vives M."/>
        </authorList>
    </citation>
    <scope>NUCLEOTIDE SEQUENCE</scope>
</reference>
<gene>
    <name evidence="11" type="primary">Hypp8779</name>
    <name evidence="11" type="ORF">BLAG_LOCUS10989</name>
</gene>
<keyword evidence="4" id="KW-0560">Oxidoreductase</keyword>